<feature type="coiled-coil region" evidence="4">
    <location>
        <begin position="99"/>
        <end position="157"/>
    </location>
</feature>
<dbReference type="GO" id="GO:0005634">
    <property type="term" value="C:nucleus"/>
    <property type="evidence" value="ECO:0007669"/>
    <property type="project" value="TreeGrafter"/>
</dbReference>
<keyword evidence="1 3" id="KW-0863">Zinc-finger</keyword>
<dbReference type="GO" id="GO:0016567">
    <property type="term" value="P:protein ubiquitination"/>
    <property type="evidence" value="ECO:0007669"/>
    <property type="project" value="TreeGrafter"/>
</dbReference>
<dbReference type="SUPFAM" id="SSF57850">
    <property type="entry name" value="RING/U-box"/>
    <property type="match status" value="1"/>
</dbReference>
<dbReference type="SMR" id="A0A6J2KBA8"/>
<evidence type="ECO:0000256" key="3">
    <source>
        <dbReference type="PROSITE-ProRule" id="PRU00175"/>
    </source>
</evidence>
<dbReference type="OrthoDB" id="8062037at2759"/>
<proteinExistence type="predicted"/>
<feature type="domain" description="RING-type" evidence="5">
    <location>
        <begin position="5"/>
        <end position="46"/>
    </location>
</feature>
<sequence>MHILCTICSDLINQSESIYVTKCGHIFHHHCLIQWIERSKSCPQCRNKVTEKCMFRMYPTISNDVTSGEDSATLQSRLDDTQLQLRQQKSVCRDKEDKISDLIGELKKNEALLKSYEKKLVSRDSAMTAMREQMEYLKIQNKETVKLKEENETMKQNLQLLNGLNNILNATCEDVEKMLQGYTDVKTVAIFATALKRGLCESEAKKRESRDKLHAAKQQIAAEKLNVRDLQAKLLHAEDKLTDMERKYQALAKRKAGDMTEKCIDDKPAHAEAHSLKHMRPSLENVESLNTTNNTSIRTLVDRIENADSPYLSLKQSNLALTALQRAPKHALSLDRIKPSELAIINSARSTVSKKPLDNKSLSIFAKKEPVTLDPDVEMESSQNNICYDGLGGHSKLEIFPVPSNRPLKSCVPKVTPRHRLKRPASSGSQDIGKMIEKLMDK</sequence>
<keyword evidence="2" id="KW-0862">Zinc</keyword>
<feature type="coiled-coil region" evidence="4">
    <location>
        <begin position="206"/>
        <end position="254"/>
    </location>
</feature>
<evidence type="ECO:0000256" key="2">
    <source>
        <dbReference type="ARBA" id="ARBA00022833"/>
    </source>
</evidence>
<dbReference type="PANTHER" id="PTHR46569">
    <property type="entry name" value="E3 UBIQUITIN-PROTEIN LIGASE TRAIP"/>
    <property type="match status" value="1"/>
</dbReference>
<evidence type="ECO:0000256" key="4">
    <source>
        <dbReference type="SAM" id="Coils"/>
    </source>
</evidence>
<gene>
    <name evidence="7 8 9 10" type="primary">LOC114249736</name>
</gene>
<dbReference type="Proteomes" id="UP000504629">
    <property type="component" value="Unplaced"/>
</dbReference>
<evidence type="ECO:0000313" key="7">
    <source>
        <dbReference type="RefSeq" id="XP_028039208.1"/>
    </source>
</evidence>
<dbReference type="AlphaFoldDB" id="A0A6J2KBA8"/>
<name>A0A6J2KBA8_BOMMA</name>
<evidence type="ECO:0000259" key="5">
    <source>
        <dbReference type="PROSITE" id="PS50089"/>
    </source>
</evidence>
<keyword evidence="1 3" id="KW-0479">Metal-binding</keyword>
<dbReference type="GO" id="GO:0008270">
    <property type="term" value="F:zinc ion binding"/>
    <property type="evidence" value="ECO:0007669"/>
    <property type="project" value="UniProtKB-KW"/>
</dbReference>
<protein>
    <submittedName>
        <fullName evidence="7 8">E3 ubiquitin-protein ligase TRAIP-like</fullName>
    </submittedName>
</protein>
<dbReference type="GO" id="GO:0031297">
    <property type="term" value="P:replication fork processing"/>
    <property type="evidence" value="ECO:0007669"/>
    <property type="project" value="TreeGrafter"/>
</dbReference>
<evidence type="ECO:0000313" key="9">
    <source>
        <dbReference type="RefSeq" id="XP_028039210.1"/>
    </source>
</evidence>
<dbReference type="Gene3D" id="3.30.40.10">
    <property type="entry name" value="Zinc/RING finger domain, C3HC4 (zinc finger)"/>
    <property type="match status" value="1"/>
</dbReference>
<dbReference type="SMART" id="SM00184">
    <property type="entry name" value="RING"/>
    <property type="match status" value="1"/>
</dbReference>
<dbReference type="KEGG" id="bman:114249736"/>
<evidence type="ECO:0000256" key="1">
    <source>
        <dbReference type="ARBA" id="ARBA00022771"/>
    </source>
</evidence>
<keyword evidence="6" id="KW-1185">Reference proteome</keyword>
<evidence type="ECO:0000313" key="10">
    <source>
        <dbReference type="RefSeq" id="XP_028039211.1"/>
    </source>
</evidence>
<dbReference type="RefSeq" id="XP_028039209.1">
    <property type="nucleotide sequence ID" value="XM_028183408.1"/>
</dbReference>
<evidence type="ECO:0000313" key="6">
    <source>
        <dbReference type="Proteomes" id="UP000504629"/>
    </source>
</evidence>
<evidence type="ECO:0000313" key="8">
    <source>
        <dbReference type="RefSeq" id="XP_028039209.1"/>
    </source>
</evidence>
<dbReference type="GeneID" id="114249736"/>
<dbReference type="GO" id="GO:0061630">
    <property type="term" value="F:ubiquitin protein ligase activity"/>
    <property type="evidence" value="ECO:0007669"/>
    <property type="project" value="TreeGrafter"/>
</dbReference>
<organism evidence="6 9">
    <name type="scientific">Bombyx mandarina</name>
    <name type="common">Wild silk moth</name>
    <name type="synonym">Wild silkworm</name>
    <dbReference type="NCBI Taxonomy" id="7092"/>
    <lineage>
        <taxon>Eukaryota</taxon>
        <taxon>Metazoa</taxon>
        <taxon>Ecdysozoa</taxon>
        <taxon>Arthropoda</taxon>
        <taxon>Hexapoda</taxon>
        <taxon>Insecta</taxon>
        <taxon>Pterygota</taxon>
        <taxon>Neoptera</taxon>
        <taxon>Endopterygota</taxon>
        <taxon>Lepidoptera</taxon>
        <taxon>Glossata</taxon>
        <taxon>Ditrysia</taxon>
        <taxon>Bombycoidea</taxon>
        <taxon>Bombycidae</taxon>
        <taxon>Bombycinae</taxon>
        <taxon>Bombyx</taxon>
    </lineage>
</organism>
<dbReference type="InterPro" id="IPR001841">
    <property type="entry name" value="Znf_RING"/>
</dbReference>
<keyword evidence="4" id="KW-0175">Coiled coil</keyword>
<dbReference type="RefSeq" id="XP_028039210.1">
    <property type="nucleotide sequence ID" value="XM_028183409.1"/>
</dbReference>
<dbReference type="GO" id="GO:0090734">
    <property type="term" value="C:site of DNA damage"/>
    <property type="evidence" value="ECO:0007669"/>
    <property type="project" value="TreeGrafter"/>
</dbReference>
<dbReference type="PANTHER" id="PTHR46569:SF1">
    <property type="entry name" value="E3 UBIQUITIN-PROTEIN LIGASE RFWD3-RELATED"/>
    <property type="match status" value="1"/>
</dbReference>
<dbReference type="PROSITE" id="PS50089">
    <property type="entry name" value="ZF_RING_2"/>
    <property type="match status" value="1"/>
</dbReference>
<dbReference type="InterPro" id="IPR013083">
    <property type="entry name" value="Znf_RING/FYVE/PHD"/>
</dbReference>
<dbReference type="Pfam" id="PF13639">
    <property type="entry name" value="zf-RING_2"/>
    <property type="match status" value="1"/>
</dbReference>
<accession>A0A6J2KBA8</accession>
<dbReference type="RefSeq" id="XP_028039208.1">
    <property type="nucleotide sequence ID" value="XM_028183407.1"/>
</dbReference>
<dbReference type="RefSeq" id="XP_028039211.1">
    <property type="nucleotide sequence ID" value="XM_028183410.1"/>
</dbReference>
<dbReference type="InterPro" id="IPR052639">
    <property type="entry name" value="TRAIP_ubiq-protein_ligase"/>
</dbReference>
<reference evidence="7 8" key="1">
    <citation type="submission" date="2025-04" db="UniProtKB">
        <authorList>
            <consortium name="RefSeq"/>
        </authorList>
    </citation>
    <scope>IDENTIFICATION</scope>
    <source>
        <tissue evidence="7 8">Silk gland</tissue>
    </source>
</reference>